<comment type="similarity">
    <text evidence="2 10">Belongs to the gluconokinase GntK/GntV family.</text>
</comment>
<dbReference type="SUPFAM" id="SSF52540">
    <property type="entry name" value="P-loop containing nucleoside triphosphate hydrolases"/>
    <property type="match status" value="1"/>
</dbReference>
<keyword evidence="6 10" id="KW-0418">Kinase</keyword>
<dbReference type="GO" id="GO:0046316">
    <property type="term" value="F:gluconokinase activity"/>
    <property type="evidence" value="ECO:0007669"/>
    <property type="project" value="UniProtKB-EC"/>
</dbReference>
<keyword evidence="5 10" id="KW-0547">Nucleotide-binding</keyword>
<dbReference type="InterPro" id="IPR031322">
    <property type="entry name" value="Shikimate/glucono_kinase"/>
</dbReference>
<evidence type="ECO:0000256" key="8">
    <source>
        <dbReference type="ARBA" id="ARBA00023064"/>
    </source>
</evidence>
<evidence type="ECO:0000256" key="2">
    <source>
        <dbReference type="ARBA" id="ARBA00008420"/>
    </source>
</evidence>
<dbReference type="InterPro" id="IPR027417">
    <property type="entry name" value="P-loop_NTPase"/>
</dbReference>
<dbReference type="InterPro" id="IPR006001">
    <property type="entry name" value="Therm_gnt_kin"/>
</dbReference>
<dbReference type="OrthoDB" id="9795716at2"/>
<dbReference type="STRING" id="1137799.GZ78_20435"/>
<proteinExistence type="inferred from homology"/>
<keyword evidence="7 10" id="KW-0067">ATP-binding</keyword>
<dbReference type="Gene3D" id="3.40.50.300">
    <property type="entry name" value="P-loop containing nucleotide triphosphate hydrolases"/>
    <property type="match status" value="1"/>
</dbReference>
<dbReference type="PANTHER" id="PTHR43442:SF3">
    <property type="entry name" value="GLUCONOKINASE-RELATED"/>
    <property type="match status" value="1"/>
</dbReference>
<dbReference type="AlphaFoldDB" id="A0A081NEW8"/>
<organism evidence="11 12">
    <name type="scientific">Endozoicomonas numazuensis</name>
    <dbReference type="NCBI Taxonomy" id="1137799"/>
    <lineage>
        <taxon>Bacteria</taxon>
        <taxon>Pseudomonadati</taxon>
        <taxon>Pseudomonadota</taxon>
        <taxon>Gammaproteobacteria</taxon>
        <taxon>Oceanospirillales</taxon>
        <taxon>Endozoicomonadaceae</taxon>
        <taxon>Endozoicomonas</taxon>
    </lineage>
</organism>
<dbReference type="NCBIfam" id="TIGR01313">
    <property type="entry name" value="therm_gnt_kin"/>
    <property type="match status" value="1"/>
</dbReference>
<dbReference type="Pfam" id="PF01202">
    <property type="entry name" value="SKI"/>
    <property type="match status" value="1"/>
</dbReference>
<accession>A0A081NEW8</accession>
<dbReference type="eggNOG" id="COG3265">
    <property type="taxonomic scope" value="Bacteria"/>
</dbReference>
<evidence type="ECO:0000256" key="1">
    <source>
        <dbReference type="ARBA" id="ARBA00004761"/>
    </source>
</evidence>
<protein>
    <recommendedName>
        <fullName evidence="3 10">Gluconokinase</fullName>
        <ecNumber evidence="3 10">2.7.1.12</ecNumber>
    </recommendedName>
</protein>
<evidence type="ECO:0000256" key="9">
    <source>
        <dbReference type="ARBA" id="ARBA00048090"/>
    </source>
</evidence>
<evidence type="ECO:0000256" key="4">
    <source>
        <dbReference type="ARBA" id="ARBA00022679"/>
    </source>
</evidence>
<evidence type="ECO:0000256" key="10">
    <source>
        <dbReference type="RuleBase" id="RU363066"/>
    </source>
</evidence>
<dbReference type="RefSeq" id="WP_034839373.1">
    <property type="nucleotide sequence ID" value="NZ_JOKH01000004.1"/>
</dbReference>
<dbReference type="CDD" id="cd02021">
    <property type="entry name" value="GntK"/>
    <property type="match status" value="1"/>
</dbReference>
<name>A0A081NEW8_9GAMM</name>
<dbReference type="GO" id="GO:0019521">
    <property type="term" value="P:D-gluconate metabolic process"/>
    <property type="evidence" value="ECO:0007669"/>
    <property type="project" value="UniProtKB-KW"/>
</dbReference>
<keyword evidence="4 10" id="KW-0808">Transferase</keyword>
<evidence type="ECO:0000313" key="12">
    <source>
        <dbReference type="Proteomes" id="UP000028073"/>
    </source>
</evidence>
<reference evidence="11 12" key="1">
    <citation type="submission" date="2014-06" db="EMBL/GenBank/DDBJ databases">
        <title>Whole Genome Sequences of Three Symbiotic Endozoicomonas Bacteria.</title>
        <authorList>
            <person name="Neave M.J."/>
            <person name="Apprill A."/>
            <person name="Voolstra C.R."/>
        </authorList>
    </citation>
    <scope>NUCLEOTIDE SEQUENCE [LARGE SCALE GENOMIC DNA]</scope>
    <source>
        <strain evidence="11 12">DSM 25634</strain>
    </source>
</reference>
<dbReference type="FunFam" id="3.40.50.300:FF:000522">
    <property type="entry name" value="Gluconokinase"/>
    <property type="match status" value="1"/>
</dbReference>
<dbReference type="Proteomes" id="UP000028073">
    <property type="component" value="Unassembled WGS sequence"/>
</dbReference>
<evidence type="ECO:0000256" key="7">
    <source>
        <dbReference type="ARBA" id="ARBA00022840"/>
    </source>
</evidence>
<dbReference type="EC" id="2.7.1.12" evidence="3 10"/>
<dbReference type="GO" id="GO:0005737">
    <property type="term" value="C:cytoplasm"/>
    <property type="evidence" value="ECO:0007669"/>
    <property type="project" value="TreeGrafter"/>
</dbReference>
<evidence type="ECO:0000313" key="11">
    <source>
        <dbReference type="EMBL" id="KEQ16991.1"/>
    </source>
</evidence>
<comment type="catalytic activity">
    <reaction evidence="9 10">
        <text>D-gluconate + ATP = 6-phospho-D-gluconate + ADP + H(+)</text>
        <dbReference type="Rhea" id="RHEA:19433"/>
        <dbReference type="ChEBI" id="CHEBI:15378"/>
        <dbReference type="ChEBI" id="CHEBI:18391"/>
        <dbReference type="ChEBI" id="CHEBI:30616"/>
        <dbReference type="ChEBI" id="CHEBI:58759"/>
        <dbReference type="ChEBI" id="CHEBI:456216"/>
        <dbReference type="EC" id="2.7.1.12"/>
    </reaction>
</comment>
<comment type="pathway">
    <text evidence="1">Carbohydrate acid metabolism.</text>
</comment>
<dbReference type="PANTHER" id="PTHR43442">
    <property type="entry name" value="GLUCONOKINASE-RELATED"/>
    <property type="match status" value="1"/>
</dbReference>
<comment type="caution">
    <text evidence="11">The sequence shown here is derived from an EMBL/GenBank/DDBJ whole genome shotgun (WGS) entry which is preliminary data.</text>
</comment>
<keyword evidence="8" id="KW-0311">Gluconate utilization</keyword>
<gene>
    <name evidence="11" type="primary">idnK</name>
    <name evidence="11" type="ORF">GZ78_20435</name>
</gene>
<keyword evidence="12" id="KW-1185">Reference proteome</keyword>
<sequence length="175" mass="19232">MAGKVFVVMGVCGSGKSTVGEALSHEMGAKFIDGDDLHPRKNIEKMAGGSPLNDEDRQPWLERIRDVAYSVEAKNEVAVVVCSALKLKYRDTIREGNKRVYFLHMDGSFNLILERMKARKGHFMRETMLQSQFGTLEAPEDNESGVVRIDISGDIKQVVAACSQAVVDLSGEIAA</sequence>
<dbReference type="EMBL" id="JOKH01000004">
    <property type="protein sequence ID" value="KEQ16991.1"/>
    <property type="molecule type" value="Genomic_DNA"/>
</dbReference>
<evidence type="ECO:0000256" key="5">
    <source>
        <dbReference type="ARBA" id="ARBA00022741"/>
    </source>
</evidence>
<dbReference type="GO" id="GO:0005524">
    <property type="term" value="F:ATP binding"/>
    <property type="evidence" value="ECO:0007669"/>
    <property type="project" value="UniProtKB-KW"/>
</dbReference>
<evidence type="ECO:0000256" key="6">
    <source>
        <dbReference type="ARBA" id="ARBA00022777"/>
    </source>
</evidence>
<evidence type="ECO:0000256" key="3">
    <source>
        <dbReference type="ARBA" id="ARBA00012054"/>
    </source>
</evidence>